<keyword evidence="2" id="KW-1185">Reference proteome</keyword>
<evidence type="ECO:0000313" key="2">
    <source>
        <dbReference type="Proteomes" id="UP001054945"/>
    </source>
</evidence>
<protein>
    <submittedName>
        <fullName evidence="1">Uncharacterized protein</fullName>
    </submittedName>
</protein>
<name>A0AAV4SCA2_CAEEX</name>
<dbReference type="EMBL" id="BPLR01009399">
    <property type="protein sequence ID" value="GIY31624.1"/>
    <property type="molecule type" value="Genomic_DNA"/>
</dbReference>
<sequence length="83" mass="9429">MASIEQTGHLQGYQKYFVSDAILYTNERFKLFNAALSSIWLLGFGLRGPRVSEFVVEVQIHFVPLGPIISWTSREIRAESPTL</sequence>
<comment type="caution">
    <text evidence="1">The sequence shown here is derived from an EMBL/GenBank/DDBJ whole genome shotgun (WGS) entry which is preliminary data.</text>
</comment>
<dbReference type="AlphaFoldDB" id="A0AAV4SCA2"/>
<organism evidence="1 2">
    <name type="scientific">Caerostris extrusa</name>
    <name type="common">Bark spider</name>
    <name type="synonym">Caerostris bankana</name>
    <dbReference type="NCBI Taxonomy" id="172846"/>
    <lineage>
        <taxon>Eukaryota</taxon>
        <taxon>Metazoa</taxon>
        <taxon>Ecdysozoa</taxon>
        <taxon>Arthropoda</taxon>
        <taxon>Chelicerata</taxon>
        <taxon>Arachnida</taxon>
        <taxon>Araneae</taxon>
        <taxon>Araneomorphae</taxon>
        <taxon>Entelegynae</taxon>
        <taxon>Araneoidea</taxon>
        <taxon>Araneidae</taxon>
        <taxon>Caerostris</taxon>
    </lineage>
</organism>
<gene>
    <name evidence="1" type="ORF">CEXT_316031</name>
</gene>
<proteinExistence type="predicted"/>
<evidence type="ECO:0000313" key="1">
    <source>
        <dbReference type="EMBL" id="GIY31624.1"/>
    </source>
</evidence>
<reference evidence="1 2" key="1">
    <citation type="submission" date="2021-06" db="EMBL/GenBank/DDBJ databases">
        <title>Caerostris extrusa draft genome.</title>
        <authorList>
            <person name="Kono N."/>
            <person name="Arakawa K."/>
        </authorList>
    </citation>
    <scope>NUCLEOTIDE SEQUENCE [LARGE SCALE GENOMIC DNA]</scope>
</reference>
<dbReference type="Proteomes" id="UP001054945">
    <property type="component" value="Unassembled WGS sequence"/>
</dbReference>
<accession>A0AAV4SCA2</accession>